<gene>
    <name evidence="2" type="ORF">JYU34_017849</name>
</gene>
<feature type="chain" id="PRO_5046537927" evidence="1">
    <location>
        <begin position="18"/>
        <end position="60"/>
    </location>
</feature>
<accession>A0ABQ7PZZ1</accession>
<dbReference type="Proteomes" id="UP000823941">
    <property type="component" value="Chromosome 24"/>
</dbReference>
<evidence type="ECO:0000313" key="2">
    <source>
        <dbReference type="EMBL" id="KAG7298263.1"/>
    </source>
</evidence>
<keyword evidence="3" id="KW-1185">Reference proteome</keyword>
<organism evidence="2 3">
    <name type="scientific">Plutella xylostella</name>
    <name type="common">Diamondback moth</name>
    <name type="synonym">Plutella maculipennis</name>
    <dbReference type="NCBI Taxonomy" id="51655"/>
    <lineage>
        <taxon>Eukaryota</taxon>
        <taxon>Metazoa</taxon>
        <taxon>Ecdysozoa</taxon>
        <taxon>Arthropoda</taxon>
        <taxon>Hexapoda</taxon>
        <taxon>Insecta</taxon>
        <taxon>Pterygota</taxon>
        <taxon>Neoptera</taxon>
        <taxon>Endopterygota</taxon>
        <taxon>Lepidoptera</taxon>
        <taxon>Glossata</taxon>
        <taxon>Ditrysia</taxon>
        <taxon>Yponomeutoidea</taxon>
        <taxon>Plutellidae</taxon>
        <taxon>Plutella</taxon>
    </lineage>
</organism>
<feature type="signal peptide" evidence="1">
    <location>
        <begin position="1"/>
        <end position="17"/>
    </location>
</feature>
<name>A0ABQ7PZZ1_PLUXY</name>
<evidence type="ECO:0000313" key="3">
    <source>
        <dbReference type="Proteomes" id="UP000823941"/>
    </source>
</evidence>
<keyword evidence="1" id="KW-0732">Signal</keyword>
<proteinExistence type="predicted"/>
<protein>
    <submittedName>
        <fullName evidence="2">Uncharacterized protein</fullName>
    </submittedName>
</protein>
<sequence length="60" mass="6820">MCTDLLILAGSFLLCICITKKCNFRVETLAYKKPLEFSYRRVYLVELPVPRVREAPPSGG</sequence>
<dbReference type="EMBL" id="JAHIBW010000024">
    <property type="protein sequence ID" value="KAG7298263.1"/>
    <property type="molecule type" value="Genomic_DNA"/>
</dbReference>
<comment type="caution">
    <text evidence="2">The sequence shown here is derived from an EMBL/GenBank/DDBJ whole genome shotgun (WGS) entry which is preliminary data.</text>
</comment>
<reference evidence="2 3" key="1">
    <citation type="submission" date="2021-06" db="EMBL/GenBank/DDBJ databases">
        <title>A haploid diamondback moth (Plutella xylostella L.) genome assembly resolves 31 chromosomes and identifies a diamide resistance mutation.</title>
        <authorList>
            <person name="Ward C.M."/>
            <person name="Perry K.D."/>
            <person name="Baker G."/>
            <person name="Powis K."/>
            <person name="Heckel D.G."/>
            <person name="Baxter S.W."/>
        </authorList>
    </citation>
    <scope>NUCLEOTIDE SEQUENCE [LARGE SCALE GENOMIC DNA]</scope>
    <source>
        <strain evidence="2 3">LV</strain>
        <tissue evidence="2">Single pupa</tissue>
    </source>
</reference>
<evidence type="ECO:0000256" key="1">
    <source>
        <dbReference type="SAM" id="SignalP"/>
    </source>
</evidence>